<keyword evidence="9" id="KW-1185">Reference proteome</keyword>
<dbReference type="FunCoup" id="E5SSK9">
    <property type="interactions" value="738"/>
</dbReference>
<dbReference type="PROSITE" id="PS50127">
    <property type="entry name" value="UBC_2"/>
    <property type="match status" value="1"/>
</dbReference>
<keyword evidence="6" id="KW-0472">Membrane</keyword>
<dbReference type="InterPro" id="IPR012337">
    <property type="entry name" value="RNaseH-like_sf"/>
</dbReference>
<dbReference type="EC" id="2.7.7.7" evidence="1"/>
<feature type="transmembrane region" description="Helical" evidence="6">
    <location>
        <begin position="753"/>
        <end position="770"/>
    </location>
</feature>
<dbReference type="eggNOG" id="KOG0424">
    <property type="taxonomic scope" value="Eukaryota"/>
</dbReference>
<dbReference type="Gene3D" id="3.30.420.390">
    <property type="match status" value="2"/>
</dbReference>
<dbReference type="InterPro" id="IPR002297">
    <property type="entry name" value="DNA-dir_DNA_pol_A_mt"/>
</dbReference>
<dbReference type="OrthoDB" id="5588663at2759"/>
<dbReference type="InterPro" id="IPR041336">
    <property type="entry name" value="DNApol_Exo"/>
</dbReference>
<dbReference type="SMART" id="SM00482">
    <property type="entry name" value="POLAc"/>
    <property type="match status" value="1"/>
</dbReference>
<accession>E5SSK9</accession>
<evidence type="ECO:0000256" key="1">
    <source>
        <dbReference type="ARBA" id="ARBA00012417"/>
    </source>
</evidence>
<dbReference type="Gene3D" id="3.10.110.10">
    <property type="entry name" value="Ubiquitin Conjugating Enzyme"/>
    <property type="match status" value="1"/>
</dbReference>
<dbReference type="PANTHER" id="PTHR10267">
    <property type="entry name" value="DNA POLYMERASE SUBUNIT GAMMA-1"/>
    <property type="match status" value="1"/>
</dbReference>
<dbReference type="GO" id="GO:0003887">
    <property type="term" value="F:DNA-directed DNA polymerase activity"/>
    <property type="evidence" value="ECO:0007669"/>
    <property type="project" value="UniProtKB-KW"/>
</dbReference>
<dbReference type="EMBL" id="JYDH01000016">
    <property type="protein sequence ID" value="KRY39785.1"/>
    <property type="molecule type" value="Genomic_DNA"/>
</dbReference>
<feature type="domain" description="UBC core" evidence="7">
    <location>
        <begin position="1127"/>
        <end position="1280"/>
    </location>
</feature>
<evidence type="ECO:0000256" key="2">
    <source>
        <dbReference type="ARBA" id="ARBA00022679"/>
    </source>
</evidence>
<evidence type="ECO:0000256" key="3">
    <source>
        <dbReference type="ARBA" id="ARBA00022695"/>
    </source>
</evidence>
<dbReference type="Pfam" id="PF00179">
    <property type="entry name" value="UQ_con"/>
    <property type="match status" value="1"/>
</dbReference>
<dbReference type="HOGENOM" id="CLU_262848_0_0_1"/>
<evidence type="ECO:0000256" key="4">
    <source>
        <dbReference type="ARBA" id="ARBA00022932"/>
    </source>
</evidence>
<organism evidence="8 9">
    <name type="scientific">Trichinella spiralis</name>
    <name type="common">Trichina worm</name>
    <dbReference type="NCBI Taxonomy" id="6334"/>
    <lineage>
        <taxon>Eukaryota</taxon>
        <taxon>Metazoa</taxon>
        <taxon>Ecdysozoa</taxon>
        <taxon>Nematoda</taxon>
        <taxon>Enoplea</taxon>
        <taxon>Dorylaimia</taxon>
        <taxon>Trichinellida</taxon>
        <taxon>Trichinellidae</taxon>
        <taxon>Trichinella</taxon>
    </lineage>
</organism>
<evidence type="ECO:0000313" key="9">
    <source>
        <dbReference type="Proteomes" id="UP000054776"/>
    </source>
</evidence>
<dbReference type="GO" id="GO:0006264">
    <property type="term" value="P:mitochondrial DNA replication"/>
    <property type="evidence" value="ECO:0007669"/>
    <property type="project" value="TreeGrafter"/>
</dbReference>
<dbReference type="InterPro" id="IPR019760">
    <property type="entry name" value="DNA-dir_DNA_pol_A_CS"/>
</dbReference>
<evidence type="ECO:0000313" key="8">
    <source>
        <dbReference type="EMBL" id="KRY39785.1"/>
    </source>
</evidence>
<dbReference type="Pfam" id="PF18136">
    <property type="entry name" value="DNApol_Exo"/>
    <property type="match status" value="1"/>
</dbReference>
<dbReference type="CDD" id="cd23798">
    <property type="entry name" value="UBCc_UBE2I"/>
    <property type="match status" value="1"/>
</dbReference>
<dbReference type="RefSeq" id="XP_003371814.1">
    <property type="nucleotide sequence ID" value="XM_003371766.1"/>
</dbReference>
<evidence type="ECO:0000256" key="5">
    <source>
        <dbReference type="ARBA" id="ARBA00031966"/>
    </source>
</evidence>
<name>E5SSK9_TRISP</name>
<dbReference type="PANTHER" id="PTHR10267:SF0">
    <property type="entry name" value="DNA POLYMERASE SUBUNIT GAMMA-1"/>
    <property type="match status" value="1"/>
</dbReference>
<keyword evidence="6" id="KW-1133">Transmembrane helix</keyword>
<evidence type="ECO:0000256" key="6">
    <source>
        <dbReference type="SAM" id="Phobius"/>
    </source>
</evidence>
<reference evidence="8 9" key="1">
    <citation type="submission" date="2015-01" db="EMBL/GenBank/DDBJ databases">
        <title>Evolution of Trichinella species and genotypes.</title>
        <authorList>
            <person name="Korhonen P.K."/>
            <person name="Edoardo P."/>
            <person name="Giuseppe L.R."/>
            <person name="Gasser R.B."/>
        </authorList>
    </citation>
    <scope>NUCLEOTIDE SEQUENCE [LARGE SCALE GENOMIC DNA]</scope>
    <source>
        <strain evidence="8">ISS3</strain>
    </source>
</reference>
<dbReference type="InterPro" id="IPR043502">
    <property type="entry name" value="DNA/RNA_pol_sf"/>
</dbReference>
<dbReference type="PROSITE" id="PS00447">
    <property type="entry name" value="DNA_POLYMERASE_A"/>
    <property type="match status" value="1"/>
</dbReference>
<dbReference type="Gene3D" id="3.30.70.370">
    <property type="match status" value="1"/>
</dbReference>
<dbReference type="InterPro" id="IPR016135">
    <property type="entry name" value="UBQ-conjugating_enzyme/RWD"/>
</dbReference>
<gene>
    <name evidence="8" type="primary">MIP1</name>
    <name evidence="8" type="ORF">T01_2885</name>
</gene>
<keyword evidence="3" id="KW-0548">Nucleotidyltransferase</keyword>
<dbReference type="InterPro" id="IPR001098">
    <property type="entry name" value="DNA-dir_DNA_pol_A_palm_dom"/>
</dbReference>
<dbReference type="GO" id="GO:0003677">
    <property type="term" value="F:DNA binding"/>
    <property type="evidence" value="ECO:0007669"/>
    <property type="project" value="InterPro"/>
</dbReference>
<keyword evidence="4" id="KW-0239">DNA-directed DNA polymerase</keyword>
<dbReference type="SUPFAM" id="SSF54495">
    <property type="entry name" value="UBC-like"/>
    <property type="match status" value="1"/>
</dbReference>
<dbReference type="Gene3D" id="1.10.150.20">
    <property type="entry name" value="5' to 3' exonuclease, C-terminal subdomain"/>
    <property type="match status" value="1"/>
</dbReference>
<dbReference type="PRINTS" id="PR00867">
    <property type="entry name" value="DNAPOLG"/>
</dbReference>
<dbReference type="GO" id="GO:0005760">
    <property type="term" value="C:gamma DNA polymerase complex"/>
    <property type="evidence" value="ECO:0007669"/>
    <property type="project" value="InterPro"/>
</dbReference>
<protein>
    <recommendedName>
        <fullName evidence="1">DNA-directed DNA polymerase</fullName>
        <ecNumber evidence="1">2.7.7.7</ecNumber>
    </recommendedName>
    <alternativeName>
        <fullName evidence="5">Mitochondrial DNA polymerase catalytic subunit</fullName>
    </alternativeName>
</protein>
<proteinExistence type="predicted"/>
<comment type="caution">
    <text evidence="8">The sequence shown here is derived from an EMBL/GenBank/DDBJ whole genome shotgun (WGS) entry which is preliminary data.</text>
</comment>
<dbReference type="GO" id="GO:0008408">
    <property type="term" value="F:3'-5' exonuclease activity"/>
    <property type="evidence" value="ECO:0007669"/>
    <property type="project" value="TreeGrafter"/>
</dbReference>
<dbReference type="InParanoid" id="E5SSK9"/>
<dbReference type="SMART" id="SM00212">
    <property type="entry name" value="UBCc"/>
    <property type="match status" value="1"/>
</dbReference>
<evidence type="ECO:0000259" key="7">
    <source>
        <dbReference type="PROSITE" id="PS50127"/>
    </source>
</evidence>
<dbReference type="KEGG" id="tsp:Tsp_05486"/>
<dbReference type="STRING" id="6334.E5SSK9"/>
<dbReference type="SUPFAM" id="SSF53098">
    <property type="entry name" value="Ribonuclease H-like"/>
    <property type="match status" value="1"/>
</dbReference>
<dbReference type="eggNOG" id="KOG3657">
    <property type="taxonomic scope" value="Eukaryota"/>
</dbReference>
<dbReference type="InterPro" id="IPR000608">
    <property type="entry name" value="UBC"/>
</dbReference>
<dbReference type="SUPFAM" id="SSF56672">
    <property type="entry name" value="DNA/RNA polymerases"/>
    <property type="match status" value="1"/>
</dbReference>
<keyword evidence="2" id="KW-0808">Transferase</keyword>
<dbReference type="Proteomes" id="UP000054776">
    <property type="component" value="Unassembled WGS sequence"/>
</dbReference>
<feature type="transmembrane region" description="Helical" evidence="6">
    <location>
        <begin position="474"/>
        <end position="493"/>
    </location>
</feature>
<dbReference type="OMA" id="HENSSEY"/>
<sequence length="1284" mass="147709">MTCRLFKHACGVGMFALLKRSLKYSCQCNSRNPLGIDMIPEKWNHILFPNSPETSVDKEQLENCVRRILSTLGSSAESDLKTNLLGKSNDSCTEGNISDIPSRFDSIADVVAEKFPPLEGSNLDEHFKIIAHRYGDTYKKLLDKFSKFPLPPINQTWVFRPGWTKYSFQGDHPIAVDYPDDNALILDVEVCVNAGNHPTIAVALSDTAWYSWCSKRLFNPRYHYTNKVDLDDLIPLGRKADDPERIIIGHNVGFDRTFVKEEYFLKSSRLRFWDTMSMHIAVCGLAGDQRVLFMAARKGNRTKASEEALVHTENPTKESNVLGFQNWKWLDVTSTNSLIEVHRFHCPNSGLFVAKELRDLFLVGTMSDIREKFQLLMTYCATDVAATFEVFSMLMDQFWQRYANYHKNSPAFLFIRISTPSHFCWYVGNGHFVFAYQCEMATLHDCLGQNAANISKSSRSIVARKGPSGMQFTLQRSVCITIIIIFYLFYLFFSFIRYKDDPWLWNENWDVGKEPKRITTFKRKTTETALEYAKRVWDESMKKQNKKSMNRRLPAWYRSLLQNNMQLERWDEVDVFNAILEISSNENAINLSAQMRLAFKLLRVHWNGYPLYFSDAYGWGYLVPGRTSNLSQFQEEQPGRYIVEENVVFPYKSVEAFVMLRRGKIDQPNGDLQSDDPDNLRLITAFNSMCSYWKNNRDRIVPQMVVSLTRFQDACKITPDDEISVILPRVVCVGTVTRRSVEPTWMTVSNPEVFFLLISILQLYFIYAVLQPDRIGSELRGLIIAPKGYCFVGADVDSQELWIAALFSDSYGVKIHGSTPISWILLKGDKSKGTDQHSLTAKEMGVSRSQAKILNYGRIYGAGRPFATRLLKTFLPTLSDEDVKKMARKLYRKTKGSAVYLRELTEKGRTAVKLLKKEHNVDIMLYDGEFIKESDIGELLSESDLFNALEKIARSPQPRTPILGCRISRALEPDVVNEDSVAFFSKIDIDHVLRKEVDVDCTTPSNPFGLTACYNIPFEFSVQHRVRNFTYVRAYSKLSEHFLFTLFYENLCSFSALIVQIYVPAAEYNNLTSFHVDLLIIRYDYKHLISVKLCIYEKQIFTLIYAHSYCNEGRIFSRHCSARMSSESLQKLMENHRSWKENHPAGFSANPILLDENKYDFYNWVCHIPGAKESSWEGGLYRLIMFFPENYPNTPPRCTFVPPLFHPNIHASGVVQWSFLDCSKQWVPSMKIGDILVGLQQLLAEPCLDEVVHNEAYTVLCTDPNAYDFIIQQLAKKFKPVTKT</sequence>
<keyword evidence="6" id="KW-0812">Transmembrane</keyword>